<dbReference type="InterPro" id="IPR036108">
    <property type="entry name" value="4pyrrol_syn_uPrphyn_synt_sf"/>
</dbReference>
<protein>
    <recommendedName>
        <fullName evidence="7 9">Uroporphyrinogen-III synthase</fullName>
        <ecNumber evidence="3 9">4.2.1.75</ecNumber>
    </recommendedName>
</protein>
<sequence length="613" mass="60621">MTGTGSATGPDGSAATGPVAGTGPDESAAAVPLAGTGPDESAAAGPLAGWRVLVPRPTAGQSGAVIALAAAGATPELVPLIAIEPPEPTQPLDDALLALGAGWYRWLVVTSGAAVPVLDARARAAGRTLASLLTDGAVQVAAVGPGTARALEDHAVPPTLTPRGPSTATTLVTQFPTAPTGGHPAAERREVHPDRPADAASPLVRPTNPATAAGQPEPTPDTAVGGEPAVGRREVHPDRPADAASYLASPTDPATAAGQPDPAARAAVGGQPAPERREVHPDRPDDAASHLDPASDAAVGGEPAAGQGEGHPVRPASAVSHLDTAINPADAAGQPEAAAGVAVGGEPAAGRREVHPDRADDAASHLDPASDAAVGGESAAGRGEVHPVRPASAVSHLDTAINPADAAGQPEAAAGVAVGGEPAAGRREGHPGRGEGGARVVFARGDLAASTVADGLRARGWQVDEVIAYRTVQAPPPSDEVRAAWRGGAIHAALLTSASTVRALVEHLGPPPTGTLLVAIGPTTAAEADRLGLELAATAEQQTMTGLVDALTRAAHGRAAAGADADERAAARADADERTARAQTTRELTTRERTAARGVGGVRDDGTRPQEAP</sequence>
<comment type="similarity">
    <text evidence="2 9">Belongs to the uroporphyrinogen-III synthase family.</text>
</comment>
<evidence type="ECO:0000256" key="2">
    <source>
        <dbReference type="ARBA" id="ARBA00008133"/>
    </source>
</evidence>
<evidence type="ECO:0000259" key="11">
    <source>
        <dbReference type="Pfam" id="PF02602"/>
    </source>
</evidence>
<feature type="compositionally biased region" description="Basic and acidic residues" evidence="10">
    <location>
        <begin position="565"/>
        <end position="580"/>
    </location>
</feature>
<feature type="domain" description="Tetrapyrrole biosynthesis uroporphyrinogen III synthase" evidence="11">
    <location>
        <begin position="435"/>
        <end position="548"/>
    </location>
</feature>
<feature type="compositionally biased region" description="Polar residues" evidence="10">
    <location>
        <begin position="164"/>
        <end position="177"/>
    </location>
</feature>
<evidence type="ECO:0000256" key="6">
    <source>
        <dbReference type="ARBA" id="ARBA00037589"/>
    </source>
</evidence>
<feature type="region of interest" description="Disordered" evidence="10">
    <location>
        <begin position="152"/>
        <end position="317"/>
    </location>
</feature>
<dbReference type="PANTHER" id="PTHR38042">
    <property type="entry name" value="UROPORPHYRINOGEN-III SYNTHASE, CHLOROPLASTIC"/>
    <property type="match status" value="1"/>
</dbReference>
<feature type="compositionally biased region" description="Basic and acidic residues" evidence="10">
    <location>
        <begin position="349"/>
        <end position="364"/>
    </location>
</feature>
<dbReference type="InterPro" id="IPR039793">
    <property type="entry name" value="UROS/Hem4"/>
</dbReference>
<comment type="pathway">
    <text evidence="1 9">Porphyrin-containing compound metabolism; protoporphyrin-IX biosynthesis; coproporphyrinogen-III from 5-aminolevulinate: step 3/4.</text>
</comment>
<feature type="region of interest" description="Disordered" evidence="10">
    <location>
        <begin position="333"/>
        <end position="385"/>
    </location>
</feature>
<evidence type="ECO:0000313" key="13">
    <source>
        <dbReference type="Proteomes" id="UP000321720"/>
    </source>
</evidence>
<feature type="region of interest" description="Disordered" evidence="10">
    <location>
        <begin position="408"/>
        <end position="435"/>
    </location>
</feature>
<proteinExistence type="inferred from homology"/>
<evidence type="ECO:0000256" key="4">
    <source>
        <dbReference type="ARBA" id="ARBA00023239"/>
    </source>
</evidence>
<keyword evidence="13" id="KW-1185">Reference proteome</keyword>
<gene>
    <name evidence="12" type="ORF">CCO02nite_26880</name>
</gene>
<feature type="compositionally biased region" description="Low complexity" evidence="10">
    <location>
        <begin position="250"/>
        <end position="267"/>
    </location>
</feature>
<dbReference type="PANTHER" id="PTHR38042:SF1">
    <property type="entry name" value="UROPORPHYRINOGEN-III SYNTHASE, CHLOROPLASTIC"/>
    <property type="match status" value="1"/>
</dbReference>
<dbReference type="Gene3D" id="3.40.50.10090">
    <property type="match status" value="3"/>
</dbReference>
<dbReference type="EMBL" id="BJWG01000013">
    <property type="protein sequence ID" value="GEL96030.1"/>
    <property type="molecule type" value="Genomic_DNA"/>
</dbReference>
<feature type="compositionally biased region" description="Low complexity" evidence="10">
    <location>
        <begin position="333"/>
        <end position="348"/>
    </location>
</feature>
<evidence type="ECO:0000256" key="9">
    <source>
        <dbReference type="RuleBase" id="RU366031"/>
    </source>
</evidence>
<evidence type="ECO:0000256" key="8">
    <source>
        <dbReference type="ARBA" id="ARBA00048617"/>
    </source>
</evidence>
<dbReference type="SUPFAM" id="SSF69618">
    <property type="entry name" value="HemD-like"/>
    <property type="match status" value="2"/>
</dbReference>
<accession>A0A511JDF8</accession>
<dbReference type="InterPro" id="IPR003754">
    <property type="entry name" value="4pyrrol_synth_uPrphyn_synth"/>
</dbReference>
<reference evidence="12 13" key="1">
    <citation type="submission" date="2019-07" db="EMBL/GenBank/DDBJ databases">
        <title>Whole genome shotgun sequence of Cellulomonas composti NBRC 100758.</title>
        <authorList>
            <person name="Hosoyama A."/>
            <person name="Uohara A."/>
            <person name="Ohji S."/>
            <person name="Ichikawa N."/>
        </authorList>
    </citation>
    <scope>NUCLEOTIDE SEQUENCE [LARGE SCALE GENOMIC DNA]</scope>
    <source>
        <strain evidence="12 13">NBRC 100758</strain>
    </source>
</reference>
<feature type="compositionally biased region" description="Basic and acidic residues" evidence="10">
    <location>
        <begin position="185"/>
        <end position="197"/>
    </location>
</feature>
<dbReference type="GO" id="GO:0006780">
    <property type="term" value="P:uroporphyrinogen III biosynthetic process"/>
    <property type="evidence" value="ECO:0007669"/>
    <property type="project" value="UniProtKB-UniRule"/>
</dbReference>
<dbReference type="Pfam" id="PF02602">
    <property type="entry name" value="HEM4"/>
    <property type="match status" value="2"/>
</dbReference>
<evidence type="ECO:0000256" key="5">
    <source>
        <dbReference type="ARBA" id="ARBA00023244"/>
    </source>
</evidence>
<name>A0A511JDF8_9CELL</name>
<feature type="compositionally biased region" description="Basic and acidic residues" evidence="10">
    <location>
        <begin position="424"/>
        <end position="433"/>
    </location>
</feature>
<dbReference type="EC" id="4.2.1.75" evidence="3 9"/>
<dbReference type="GO" id="GO:0004852">
    <property type="term" value="F:uroporphyrinogen-III synthase activity"/>
    <property type="evidence" value="ECO:0007669"/>
    <property type="project" value="UniProtKB-UniRule"/>
</dbReference>
<evidence type="ECO:0000313" key="12">
    <source>
        <dbReference type="EMBL" id="GEL96030.1"/>
    </source>
</evidence>
<comment type="catalytic activity">
    <reaction evidence="8 9">
        <text>hydroxymethylbilane = uroporphyrinogen III + H2O</text>
        <dbReference type="Rhea" id="RHEA:18965"/>
        <dbReference type="ChEBI" id="CHEBI:15377"/>
        <dbReference type="ChEBI" id="CHEBI:57308"/>
        <dbReference type="ChEBI" id="CHEBI:57845"/>
        <dbReference type="EC" id="4.2.1.75"/>
    </reaction>
</comment>
<evidence type="ECO:0000256" key="10">
    <source>
        <dbReference type="SAM" id="MobiDB-lite"/>
    </source>
</evidence>
<evidence type="ECO:0000256" key="3">
    <source>
        <dbReference type="ARBA" id="ARBA00013109"/>
    </source>
</evidence>
<keyword evidence="5 9" id="KW-0627">Porphyrin biosynthesis</keyword>
<feature type="region of interest" description="Disordered" evidence="10">
    <location>
        <begin position="1"/>
        <end position="42"/>
    </location>
</feature>
<feature type="compositionally biased region" description="Basic and acidic residues" evidence="10">
    <location>
        <begin position="230"/>
        <end position="241"/>
    </location>
</feature>
<dbReference type="CDD" id="cd06578">
    <property type="entry name" value="HemD"/>
    <property type="match status" value="1"/>
</dbReference>
<feature type="compositionally biased region" description="Low complexity" evidence="10">
    <location>
        <begin position="408"/>
        <end position="423"/>
    </location>
</feature>
<feature type="domain" description="Tetrapyrrole biosynthesis uroporphyrinogen III synthase" evidence="11">
    <location>
        <begin position="67"/>
        <end position="178"/>
    </location>
</feature>
<comment type="function">
    <text evidence="6 9">Catalyzes cyclization of the linear tetrapyrrole, hydroxymethylbilane, to the macrocyclic uroporphyrinogen III.</text>
</comment>
<evidence type="ECO:0000256" key="7">
    <source>
        <dbReference type="ARBA" id="ARBA00040167"/>
    </source>
</evidence>
<feature type="compositionally biased region" description="Basic and acidic residues" evidence="10">
    <location>
        <begin position="274"/>
        <end position="289"/>
    </location>
</feature>
<dbReference type="OrthoDB" id="9815856at2"/>
<feature type="region of interest" description="Disordered" evidence="10">
    <location>
        <begin position="559"/>
        <end position="613"/>
    </location>
</feature>
<dbReference type="Proteomes" id="UP000321720">
    <property type="component" value="Unassembled WGS sequence"/>
</dbReference>
<keyword evidence="4 9" id="KW-0456">Lyase</keyword>
<evidence type="ECO:0000256" key="1">
    <source>
        <dbReference type="ARBA" id="ARBA00004772"/>
    </source>
</evidence>
<dbReference type="AlphaFoldDB" id="A0A511JDF8"/>
<comment type="caution">
    <text evidence="12">The sequence shown here is derived from an EMBL/GenBank/DDBJ whole genome shotgun (WGS) entry which is preliminary data.</text>
</comment>
<dbReference type="GO" id="GO:0006782">
    <property type="term" value="P:protoporphyrinogen IX biosynthetic process"/>
    <property type="evidence" value="ECO:0007669"/>
    <property type="project" value="UniProtKB-UniRule"/>
</dbReference>
<dbReference type="UniPathway" id="UPA00251">
    <property type="reaction ID" value="UER00320"/>
</dbReference>
<organism evidence="12 13">
    <name type="scientific">Cellulomonas composti</name>
    <dbReference type="NCBI Taxonomy" id="266130"/>
    <lineage>
        <taxon>Bacteria</taxon>
        <taxon>Bacillati</taxon>
        <taxon>Actinomycetota</taxon>
        <taxon>Actinomycetes</taxon>
        <taxon>Micrococcales</taxon>
        <taxon>Cellulomonadaceae</taxon>
        <taxon>Cellulomonas</taxon>
    </lineage>
</organism>
<feature type="compositionally biased region" description="Basic and acidic residues" evidence="10">
    <location>
        <begin position="602"/>
        <end position="613"/>
    </location>
</feature>
<dbReference type="RefSeq" id="WP_146843654.1">
    <property type="nucleotide sequence ID" value="NZ_BJWG01000013.1"/>
</dbReference>